<dbReference type="EMBL" id="CP001819">
    <property type="protein sequence ID" value="ACZ22502.1"/>
    <property type="molecule type" value="Genomic_DNA"/>
</dbReference>
<organism evidence="1 2">
    <name type="scientific">Sanguibacter keddieii (strain ATCC 51767 / DSM 10542 / NCFB 3025 / ST-74)</name>
    <dbReference type="NCBI Taxonomy" id="446469"/>
    <lineage>
        <taxon>Bacteria</taxon>
        <taxon>Bacillati</taxon>
        <taxon>Actinomycetota</taxon>
        <taxon>Actinomycetes</taxon>
        <taxon>Micrococcales</taxon>
        <taxon>Sanguibacteraceae</taxon>
        <taxon>Sanguibacter</taxon>
    </lineage>
</organism>
<evidence type="ECO:0000313" key="2">
    <source>
        <dbReference type="Proteomes" id="UP000000322"/>
    </source>
</evidence>
<name>D1BKM5_SANKS</name>
<dbReference type="eggNOG" id="COG0739">
    <property type="taxonomic scope" value="Bacteria"/>
</dbReference>
<accession>D1BKM5</accession>
<dbReference type="AlphaFoldDB" id="D1BKM5"/>
<keyword evidence="2" id="KW-1185">Reference proteome</keyword>
<dbReference type="HOGENOM" id="CLU_068874_0_0_11"/>
<evidence type="ECO:0008006" key="3">
    <source>
        <dbReference type="Google" id="ProtNLM"/>
    </source>
</evidence>
<evidence type="ECO:0000313" key="1">
    <source>
        <dbReference type="EMBL" id="ACZ22502.1"/>
    </source>
</evidence>
<dbReference type="STRING" id="446469.Sked_25980"/>
<gene>
    <name evidence="1" type="ordered locus">Sked_25980</name>
</gene>
<protein>
    <recommendedName>
        <fullName evidence="3">Heavy metal transporter</fullName>
    </recommendedName>
</protein>
<reference evidence="1 2" key="1">
    <citation type="journal article" date="2009" name="Stand. Genomic Sci.">
        <title>Complete genome sequence of Sanguibacter keddieii type strain (ST-74).</title>
        <authorList>
            <person name="Ivanova N."/>
            <person name="Sikorski J."/>
            <person name="Sims D."/>
            <person name="Brettin T."/>
            <person name="Detter J.C."/>
            <person name="Han C."/>
            <person name="Lapidus A."/>
            <person name="Copeland A."/>
            <person name="Glavina Del Rio T."/>
            <person name="Nolan M."/>
            <person name="Chen F."/>
            <person name="Lucas S."/>
            <person name="Tice H."/>
            <person name="Cheng J.F."/>
            <person name="Bruce D."/>
            <person name="Goodwin L."/>
            <person name="Pitluck S."/>
            <person name="Pati A."/>
            <person name="Mavromatis K."/>
            <person name="Chen A."/>
            <person name="Palaniappan K."/>
            <person name="D'haeseleer P."/>
            <person name="Chain P."/>
            <person name="Bristow J."/>
            <person name="Eisen J.A."/>
            <person name="Markowitz V."/>
            <person name="Hugenholtz P."/>
            <person name="Goker M."/>
            <person name="Pukall R."/>
            <person name="Klenk H.P."/>
            <person name="Kyrpides N.C."/>
        </authorList>
    </citation>
    <scope>NUCLEOTIDE SEQUENCE [LARGE SCALE GENOMIC DNA]</scope>
    <source>
        <strain evidence="2">ATCC 51767 / DSM 10542 / NCFB 3025 / ST-74</strain>
    </source>
</reference>
<proteinExistence type="predicted"/>
<dbReference type="Proteomes" id="UP000000322">
    <property type="component" value="Chromosome"/>
</dbReference>
<dbReference type="KEGG" id="ske:Sked_25980"/>
<sequence>MVALGGLAVGGVVFFLDRVQPQASERQGCVATLDDTSWRLSVTQADNAALIATMSLRREMPARAATIGLATALQESSLVNIDYGDRDSVGLFQQRTSQGWGTIEEIMDPVYSTTKFYEGLETVDGYLDLPVTVAAQAVQRSGFPDAYAQHESRSRAWAAALRGQTPAGITCTLPDAARVEAGNPTSVDAALATVEARVARDLGDGVASRGDGLSVVLDAAPLSGRDPVDAVAQALGSWSVATASATGVQTVSVGDARWDRTSRAWTTVDPAAAVPEGQVRLTLPAAG</sequence>